<proteinExistence type="predicted"/>
<comment type="caution">
    <text evidence="1">The sequence shown here is derived from an EMBL/GenBank/DDBJ whole genome shotgun (WGS) entry which is preliminary data.</text>
</comment>
<organism evidence="1 2">
    <name type="scientific">Falsiroseomonas tokyonensis</name>
    <dbReference type="NCBI Taxonomy" id="430521"/>
    <lineage>
        <taxon>Bacteria</taxon>
        <taxon>Pseudomonadati</taxon>
        <taxon>Pseudomonadota</taxon>
        <taxon>Alphaproteobacteria</taxon>
        <taxon>Acetobacterales</taxon>
        <taxon>Roseomonadaceae</taxon>
        <taxon>Falsiroseomonas</taxon>
    </lineage>
</organism>
<sequence length="105" mass="12007">MNDRPPLIVWVMAAEQLIHWSKWARKLSKQLVDRIAQVSPIIKQLEIELSSEIYKASAYADERSDAWQDSDKAENYRGWIETMEEAVEALQTAVECLSEISAAPD</sequence>
<name>A0ABV7BWT6_9PROT</name>
<evidence type="ECO:0000313" key="2">
    <source>
        <dbReference type="Proteomes" id="UP001595420"/>
    </source>
</evidence>
<keyword evidence="2" id="KW-1185">Reference proteome</keyword>
<reference evidence="2" key="1">
    <citation type="journal article" date="2019" name="Int. J. Syst. Evol. Microbiol.">
        <title>The Global Catalogue of Microorganisms (GCM) 10K type strain sequencing project: providing services to taxonomists for standard genome sequencing and annotation.</title>
        <authorList>
            <consortium name="The Broad Institute Genomics Platform"/>
            <consortium name="The Broad Institute Genome Sequencing Center for Infectious Disease"/>
            <person name="Wu L."/>
            <person name="Ma J."/>
        </authorList>
    </citation>
    <scope>NUCLEOTIDE SEQUENCE [LARGE SCALE GENOMIC DNA]</scope>
    <source>
        <strain evidence="2">CGMCC 1.16855</strain>
    </source>
</reference>
<accession>A0ABV7BWT6</accession>
<dbReference type="EMBL" id="JBHRSB010000004">
    <property type="protein sequence ID" value="MFC3001549.1"/>
    <property type="molecule type" value="Genomic_DNA"/>
</dbReference>
<evidence type="ECO:0000313" key="1">
    <source>
        <dbReference type="EMBL" id="MFC3001549.1"/>
    </source>
</evidence>
<protein>
    <submittedName>
        <fullName evidence="1">Uncharacterized protein</fullName>
    </submittedName>
</protein>
<gene>
    <name evidence="1" type="ORF">ACFOD3_16705</name>
</gene>
<dbReference type="Proteomes" id="UP001595420">
    <property type="component" value="Unassembled WGS sequence"/>
</dbReference>